<feature type="transmembrane region" description="Helical" evidence="1">
    <location>
        <begin position="21"/>
        <end position="43"/>
    </location>
</feature>
<organism evidence="2 4">
    <name type="scientific">Cellulomonas hominis</name>
    <dbReference type="NCBI Taxonomy" id="156981"/>
    <lineage>
        <taxon>Bacteria</taxon>
        <taxon>Bacillati</taxon>
        <taxon>Actinomycetota</taxon>
        <taxon>Actinomycetes</taxon>
        <taxon>Micrococcales</taxon>
        <taxon>Cellulomonadaceae</taxon>
        <taxon>Cellulomonas</taxon>
    </lineage>
</organism>
<dbReference type="Proteomes" id="UP000564629">
    <property type="component" value="Unassembled WGS sequence"/>
</dbReference>
<comment type="caution">
    <text evidence="2">The sequence shown here is derived from an EMBL/GenBank/DDBJ whole genome shotgun (WGS) entry which is preliminary data.</text>
</comment>
<dbReference type="Proteomes" id="UP000321723">
    <property type="component" value="Unassembled WGS sequence"/>
</dbReference>
<keyword evidence="1" id="KW-0812">Transmembrane</keyword>
<reference evidence="3 5" key="2">
    <citation type="submission" date="2020-08" db="EMBL/GenBank/DDBJ databases">
        <title>Sequencing the genomes of 1000 actinobacteria strains.</title>
        <authorList>
            <person name="Klenk H.-P."/>
        </authorList>
    </citation>
    <scope>NUCLEOTIDE SEQUENCE [LARGE SCALE GENOMIC DNA]</scope>
    <source>
        <strain evidence="3 5">DSM 9581</strain>
    </source>
</reference>
<evidence type="ECO:0000256" key="1">
    <source>
        <dbReference type="SAM" id="Phobius"/>
    </source>
</evidence>
<keyword evidence="1" id="KW-0472">Membrane</keyword>
<dbReference type="RefSeq" id="WP_146831987.1">
    <property type="nucleotide sequence ID" value="NZ_BJVQ01000001.1"/>
</dbReference>
<evidence type="ECO:0000313" key="2">
    <source>
        <dbReference type="EMBL" id="GEL45025.1"/>
    </source>
</evidence>
<keyword evidence="1" id="KW-1133">Transmembrane helix</keyword>
<dbReference type="EMBL" id="BJVQ01000001">
    <property type="protein sequence ID" value="GEL45025.1"/>
    <property type="molecule type" value="Genomic_DNA"/>
</dbReference>
<protein>
    <submittedName>
        <fullName evidence="3">Tfp pilus assembly protein PilX</fullName>
    </submittedName>
</protein>
<evidence type="ECO:0000313" key="5">
    <source>
        <dbReference type="Proteomes" id="UP000564629"/>
    </source>
</evidence>
<evidence type="ECO:0000313" key="3">
    <source>
        <dbReference type="EMBL" id="MBB5475001.1"/>
    </source>
</evidence>
<dbReference type="OrthoDB" id="5094704at2"/>
<proteinExistence type="predicted"/>
<gene>
    <name evidence="2" type="ORF">CHO01_01410</name>
    <name evidence="3" type="ORF">HNR08_003737</name>
</gene>
<sequence length="525" mass="54734">MTRVLRRIRAARQRPDDGVAIVAAIAVVALVGVLVVVTVGIALTEARQTGRDRQRSEAVAAAESQVTTLTAQIQSAAPSALTSLCGTIPGSGTVGSDTYTSSTEVTYYNAAGAAVPCTALATTPVTQAAIKTTSTSDQIAGTQVAERTVESLVRLTPHYANNLDKAIFSDSTMTVSNKTVLASKSGTPDADIYTNGDFYCRNNQEYHGSIYAQGLIKLEAQCTVSVDAWAKGNVEATNQSASIGGRALSATGNVSLDKTPVGQQARARYTASGDICATAGKCFSNVVVDAPPSTAFPQLTWDTSAQAGWAAHGYTNVVTFPQGNFVCGGYNPPGNQNLVGADGQSRNMNGKADGVGAWLFANAYQLPGPTVIVSDCPNDQVKMQGIDIVPNHDIVVISRAGFNFSSNTTITAKPGTATAEDPALLYLIQPSVFQGATVGCSGDGIALDNQVTVDKTVNTLLYSPCSIRKANKSEIVGQVYSGRSVTVDNQLDMTYIAMPVWGGLSGSSTISSYGVEVQYTRETTS</sequence>
<dbReference type="AlphaFoldDB" id="A0A511F6Z9"/>
<dbReference type="EMBL" id="JACHDN010000001">
    <property type="protein sequence ID" value="MBB5475001.1"/>
    <property type="molecule type" value="Genomic_DNA"/>
</dbReference>
<accession>A0A511F6Z9</accession>
<name>A0A511F6Z9_9CELL</name>
<reference evidence="2 4" key="1">
    <citation type="submission" date="2019-07" db="EMBL/GenBank/DDBJ databases">
        <title>Whole genome shotgun sequence of Cellulomonas hominis NBRC 16055.</title>
        <authorList>
            <person name="Hosoyama A."/>
            <person name="Uohara A."/>
            <person name="Ohji S."/>
            <person name="Ichikawa N."/>
        </authorList>
    </citation>
    <scope>NUCLEOTIDE SEQUENCE [LARGE SCALE GENOMIC DNA]</scope>
    <source>
        <strain evidence="2 4">NBRC 16055</strain>
    </source>
</reference>
<evidence type="ECO:0000313" key="4">
    <source>
        <dbReference type="Proteomes" id="UP000321723"/>
    </source>
</evidence>
<keyword evidence="4" id="KW-1185">Reference proteome</keyword>